<reference evidence="2" key="1">
    <citation type="submission" date="2012-12" db="EMBL/GenBank/DDBJ databases">
        <title>Identification and characterization of a phenylalanine ammonia-lyase gene family in Isatis indigotica Fort.</title>
        <authorList>
            <person name="Liu Q."/>
            <person name="Chen J."/>
            <person name="Zhou X."/>
            <person name="Di P."/>
            <person name="Xiao Y."/>
            <person name="Xuan H."/>
            <person name="Zhang L."/>
            <person name="Chen W."/>
        </authorList>
    </citation>
    <scope>NUCLEOTIDE SEQUENCE</scope>
    <source>
        <tissue evidence="2">Salivary gland</tissue>
    </source>
</reference>
<organism evidence="2">
    <name type="scientific">Ixodes ricinus</name>
    <name type="common">Common tick</name>
    <name type="synonym">Acarus ricinus</name>
    <dbReference type="NCBI Taxonomy" id="34613"/>
    <lineage>
        <taxon>Eukaryota</taxon>
        <taxon>Metazoa</taxon>
        <taxon>Ecdysozoa</taxon>
        <taxon>Arthropoda</taxon>
        <taxon>Chelicerata</taxon>
        <taxon>Arachnida</taxon>
        <taxon>Acari</taxon>
        <taxon>Parasitiformes</taxon>
        <taxon>Ixodida</taxon>
        <taxon>Ixodoidea</taxon>
        <taxon>Ixodidae</taxon>
        <taxon>Ixodinae</taxon>
        <taxon>Ixodes</taxon>
    </lineage>
</organism>
<dbReference type="SUPFAM" id="SSF50814">
    <property type="entry name" value="Lipocalins"/>
    <property type="match status" value="1"/>
</dbReference>
<dbReference type="Pfam" id="PF02098">
    <property type="entry name" value="His_binding"/>
    <property type="match status" value="1"/>
</dbReference>
<evidence type="ECO:0000313" key="2">
    <source>
        <dbReference type="EMBL" id="JAA65454.1"/>
    </source>
</evidence>
<feature type="signal peptide" evidence="1">
    <location>
        <begin position="1"/>
        <end position="24"/>
    </location>
</feature>
<dbReference type="GO" id="GO:0043176">
    <property type="term" value="F:amine binding"/>
    <property type="evidence" value="ECO:0007669"/>
    <property type="project" value="InterPro"/>
</dbReference>
<dbReference type="Gene3D" id="2.40.128.20">
    <property type="match status" value="1"/>
</dbReference>
<feature type="chain" id="PRO_5005516133" evidence="1">
    <location>
        <begin position="25"/>
        <end position="186"/>
    </location>
</feature>
<dbReference type="AlphaFoldDB" id="A0A0K8R4P7"/>
<dbReference type="InterPro" id="IPR012674">
    <property type="entry name" value="Calycin"/>
</dbReference>
<protein>
    <submittedName>
        <fullName evidence="2">Putative salivary lipocalin</fullName>
    </submittedName>
</protein>
<dbReference type="GO" id="GO:0030682">
    <property type="term" value="P:symbiont-mediated perturbation of host defenses"/>
    <property type="evidence" value="ECO:0007669"/>
    <property type="project" value="InterPro"/>
</dbReference>
<sequence length="186" mass="21500">MEGQLLTVCCMMVGIIILLPGVHSRATQANFDAARELHITKRFFMRYRSYQDDRSIREAAYCVSLLVTNPFVATEAILRYKRTPQSQYEQKLVRITTRPSTPQGPVRNMMSIIDPDTARVFYDLKLQYSDYGNCRVLVQQFQGRRECSLWLSPEKREGQIPPLCSSAYTDICGQRVYNNDDPARCR</sequence>
<dbReference type="InterPro" id="IPR002970">
    <property type="entry name" value="Tick_his-bd"/>
</dbReference>
<proteinExistence type="evidence at transcript level"/>
<evidence type="ECO:0000256" key="1">
    <source>
        <dbReference type="SAM" id="SignalP"/>
    </source>
</evidence>
<accession>A0A0K8R4P7</accession>
<name>A0A0K8R4P7_IXORI</name>
<dbReference type="EMBL" id="GADI01008354">
    <property type="protein sequence ID" value="JAA65454.1"/>
    <property type="molecule type" value="mRNA"/>
</dbReference>
<keyword evidence="1" id="KW-0732">Signal</keyword>